<dbReference type="NCBIfam" id="TIGR01311">
    <property type="entry name" value="glycerol_kin"/>
    <property type="match status" value="1"/>
</dbReference>
<dbReference type="Pfam" id="PF02782">
    <property type="entry name" value="FGGY_C"/>
    <property type="match status" value="1"/>
</dbReference>
<dbReference type="PANTHER" id="PTHR10196:SF69">
    <property type="entry name" value="GLYCEROL KINASE"/>
    <property type="match status" value="1"/>
</dbReference>
<dbReference type="GO" id="GO:0005739">
    <property type="term" value="C:mitochondrion"/>
    <property type="evidence" value="ECO:0007669"/>
    <property type="project" value="TreeGrafter"/>
</dbReference>
<evidence type="ECO:0000313" key="13">
    <source>
        <dbReference type="EMBL" id="TVY27606.1"/>
    </source>
</evidence>
<dbReference type="NCBIfam" id="NF000756">
    <property type="entry name" value="PRK00047.1"/>
    <property type="match status" value="1"/>
</dbReference>
<dbReference type="GO" id="GO:0046167">
    <property type="term" value="P:glycerol-3-phosphate biosynthetic process"/>
    <property type="evidence" value="ECO:0007669"/>
    <property type="project" value="TreeGrafter"/>
</dbReference>
<dbReference type="Proteomes" id="UP000431533">
    <property type="component" value="Unassembled WGS sequence"/>
</dbReference>
<dbReference type="GO" id="GO:0006641">
    <property type="term" value="P:triglyceride metabolic process"/>
    <property type="evidence" value="ECO:0007669"/>
    <property type="project" value="TreeGrafter"/>
</dbReference>
<evidence type="ECO:0000256" key="6">
    <source>
        <dbReference type="ARBA" id="ARBA00022777"/>
    </source>
</evidence>
<evidence type="ECO:0000256" key="2">
    <source>
        <dbReference type="ARBA" id="ARBA00009156"/>
    </source>
</evidence>
<dbReference type="InterPro" id="IPR018485">
    <property type="entry name" value="FGGY_C"/>
</dbReference>
<dbReference type="AlphaFoldDB" id="A0A8H8R4Q0"/>
<dbReference type="PIRSF" id="PIRSF000538">
    <property type="entry name" value="GlpK"/>
    <property type="match status" value="1"/>
</dbReference>
<accession>A0A8H8R4Q0</accession>
<protein>
    <recommendedName>
        <fullName evidence="3">glycerol kinase</fullName>
        <ecNumber evidence="3">2.7.1.30</ecNumber>
    </recommendedName>
    <alternativeName>
        <fullName evidence="9">ATP:glycerol 3-phosphotransferase</fullName>
    </alternativeName>
</protein>
<dbReference type="GO" id="GO:0004370">
    <property type="term" value="F:glycerol kinase activity"/>
    <property type="evidence" value="ECO:0007669"/>
    <property type="project" value="UniProtKB-EC"/>
</dbReference>
<evidence type="ECO:0000259" key="11">
    <source>
        <dbReference type="Pfam" id="PF00370"/>
    </source>
</evidence>
<comment type="similarity">
    <text evidence="2 10">Belongs to the FGGY kinase family.</text>
</comment>
<evidence type="ECO:0000256" key="7">
    <source>
        <dbReference type="ARBA" id="ARBA00022798"/>
    </source>
</evidence>
<keyword evidence="14" id="KW-1185">Reference proteome</keyword>
<dbReference type="PANTHER" id="PTHR10196">
    <property type="entry name" value="SUGAR KINASE"/>
    <property type="match status" value="1"/>
</dbReference>
<dbReference type="Pfam" id="PF00370">
    <property type="entry name" value="FGGY_N"/>
    <property type="match status" value="1"/>
</dbReference>
<evidence type="ECO:0000256" key="5">
    <source>
        <dbReference type="ARBA" id="ARBA00022741"/>
    </source>
</evidence>
<dbReference type="InterPro" id="IPR018484">
    <property type="entry name" value="FGGY_N"/>
</dbReference>
<evidence type="ECO:0000256" key="1">
    <source>
        <dbReference type="ARBA" id="ARBA00005190"/>
    </source>
</evidence>
<dbReference type="FunFam" id="3.30.420.40:FF:000085">
    <property type="entry name" value="Glycerol kinase 2"/>
    <property type="match status" value="1"/>
</dbReference>
<dbReference type="GO" id="GO:0019563">
    <property type="term" value="P:glycerol catabolic process"/>
    <property type="evidence" value="ECO:0007669"/>
    <property type="project" value="UniProtKB-UniPathway"/>
</dbReference>
<dbReference type="FunFam" id="3.30.420.40:FF:000086">
    <property type="entry name" value="Glycerol kinase"/>
    <property type="match status" value="1"/>
</dbReference>
<evidence type="ECO:0000256" key="9">
    <source>
        <dbReference type="ARBA" id="ARBA00043149"/>
    </source>
</evidence>
<dbReference type="SUPFAM" id="SSF53067">
    <property type="entry name" value="Actin-like ATPase domain"/>
    <property type="match status" value="2"/>
</dbReference>
<dbReference type="OrthoDB" id="5422795at2759"/>
<proteinExistence type="inferred from homology"/>
<sequence length="590" mass="65045">MDSMPIKGIPLRGLSQHEAFNDVFTEAFKLIGLENGKHVEHDNDPATVHHEEHVNAPATIHHEEHLPNGISETEAALQEEQFIGTIDQGTTSSRFIIFDAYGTPVASHQIEFENIYPDSGWHEHDPAELLSSVEQCIEHATRQFIDKGYNKVQIKAIGITTQRETTVCWDINTGEPLYNAVVWPDTRTNAIVRELKQKPGADELQDICGLPLSTYPSSVKFYWLYRNVEAIKNAYDESRIAFGTIDTWLIYKLNGGKAANVHVTDTTNASRTMFMNLHTCQYDDKLLSFFGIDKNKLKLPKIVPSSHIDAFGALAYGLLKGHKITGCLGDQSAALVGQCGFKPGHAKNTYGTGCFMLYNVGHKPVISQYGLLATVAYDFGANGKPTYALEGSVAVAGSGVKFLMNNMGFIKHSSKITELAETVPDNGGVVFVTAFSGLFAPYWIDDAKGTLFGITAHTQRGHIARATLEATCYQTKAILDAMEKDSGHKLEGLAVDGGMSNSDLCMQTQADIIGIPVNRPVMRESTALGAAIAAGFAVGIWQEFDELMEMNKEDRTIFESKIDKKKSERMFKKWTQAVEMCKGWVLDSDE</sequence>
<dbReference type="InterPro" id="IPR018483">
    <property type="entry name" value="Carb_kinase_FGGY_CS"/>
</dbReference>
<dbReference type="InterPro" id="IPR042018">
    <property type="entry name" value="GK1-3_metazoan-type"/>
</dbReference>
<name>A0A8H8R4Q0_9HELO</name>
<evidence type="ECO:0000256" key="10">
    <source>
        <dbReference type="RuleBase" id="RU003733"/>
    </source>
</evidence>
<organism evidence="13 14">
    <name type="scientific">Lachnellula hyalina</name>
    <dbReference type="NCBI Taxonomy" id="1316788"/>
    <lineage>
        <taxon>Eukaryota</taxon>
        <taxon>Fungi</taxon>
        <taxon>Dikarya</taxon>
        <taxon>Ascomycota</taxon>
        <taxon>Pezizomycotina</taxon>
        <taxon>Leotiomycetes</taxon>
        <taxon>Helotiales</taxon>
        <taxon>Lachnaceae</taxon>
        <taxon>Lachnellula</taxon>
    </lineage>
</organism>
<feature type="domain" description="Carbohydrate kinase FGGY N-terminal" evidence="11">
    <location>
        <begin position="83"/>
        <end position="337"/>
    </location>
</feature>
<keyword evidence="5" id="KW-0547">Nucleotide-binding</keyword>
<dbReference type="InterPro" id="IPR005999">
    <property type="entry name" value="Glycerol_kin"/>
</dbReference>
<evidence type="ECO:0000313" key="14">
    <source>
        <dbReference type="Proteomes" id="UP000431533"/>
    </source>
</evidence>
<keyword evidence="8" id="KW-0067">ATP-binding</keyword>
<dbReference type="CDD" id="cd07792">
    <property type="entry name" value="ASKHA_NBD_FGGY_GK1-3-like"/>
    <property type="match status" value="1"/>
</dbReference>
<dbReference type="GeneID" id="41984079"/>
<evidence type="ECO:0000256" key="3">
    <source>
        <dbReference type="ARBA" id="ARBA00012099"/>
    </source>
</evidence>
<reference evidence="13 14" key="1">
    <citation type="submission" date="2018-05" db="EMBL/GenBank/DDBJ databases">
        <title>Genome sequencing and assembly of the regulated plant pathogen Lachnellula willkommii and related sister species for the development of diagnostic species identification markers.</title>
        <authorList>
            <person name="Giroux E."/>
            <person name="Bilodeau G."/>
        </authorList>
    </citation>
    <scope>NUCLEOTIDE SEQUENCE [LARGE SCALE GENOMIC DNA]</scope>
    <source>
        <strain evidence="13 14">CBS 185.66</strain>
    </source>
</reference>
<comment type="pathway">
    <text evidence="1">Polyol metabolism; glycerol degradation via glycerol kinase pathway; sn-glycerol 3-phosphate from glycerol: step 1/1.</text>
</comment>
<dbReference type="RefSeq" id="XP_031006394.1">
    <property type="nucleotide sequence ID" value="XM_031148847.1"/>
</dbReference>
<dbReference type="PROSITE" id="PS00445">
    <property type="entry name" value="FGGY_KINASES_2"/>
    <property type="match status" value="1"/>
</dbReference>
<comment type="caution">
    <text evidence="13">The sequence shown here is derived from an EMBL/GenBank/DDBJ whole genome shotgun (WGS) entry which is preliminary data.</text>
</comment>
<keyword evidence="4 10" id="KW-0808">Transferase</keyword>
<feature type="domain" description="Carbohydrate kinase FGGY C-terminal" evidence="12">
    <location>
        <begin position="347"/>
        <end position="537"/>
    </location>
</feature>
<evidence type="ECO:0000256" key="8">
    <source>
        <dbReference type="ARBA" id="ARBA00022840"/>
    </source>
</evidence>
<dbReference type="UniPathway" id="UPA00618">
    <property type="reaction ID" value="UER00672"/>
</dbReference>
<dbReference type="GO" id="GO:0005524">
    <property type="term" value="F:ATP binding"/>
    <property type="evidence" value="ECO:0007669"/>
    <property type="project" value="UniProtKB-KW"/>
</dbReference>
<keyword evidence="7" id="KW-0319">Glycerol metabolism</keyword>
<dbReference type="EC" id="2.7.1.30" evidence="3"/>
<dbReference type="InterPro" id="IPR043129">
    <property type="entry name" value="ATPase_NBD"/>
</dbReference>
<keyword evidence="6 10" id="KW-0418">Kinase</keyword>
<dbReference type="PROSITE" id="PS00933">
    <property type="entry name" value="FGGY_KINASES_1"/>
    <property type="match status" value="1"/>
</dbReference>
<dbReference type="EMBL" id="QGMH01000045">
    <property type="protein sequence ID" value="TVY27606.1"/>
    <property type="molecule type" value="Genomic_DNA"/>
</dbReference>
<evidence type="ECO:0000256" key="4">
    <source>
        <dbReference type="ARBA" id="ARBA00022679"/>
    </source>
</evidence>
<dbReference type="Gene3D" id="3.30.420.40">
    <property type="match status" value="2"/>
</dbReference>
<evidence type="ECO:0000259" key="12">
    <source>
        <dbReference type="Pfam" id="PF02782"/>
    </source>
</evidence>
<gene>
    <name evidence="13" type="primary">glpK1</name>
    <name evidence="13" type="ORF">LHYA1_G003881</name>
</gene>
<dbReference type="InterPro" id="IPR000577">
    <property type="entry name" value="Carb_kinase_FGGY"/>
</dbReference>